<organism evidence="1 2">
    <name type="scientific">Mycobacterium phage Panchino</name>
    <dbReference type="NCBI Taxonomy" id="1821537"/>
    <lineage>
        <taxon>Viruses</taxon>
        <taxon>Duplodnaviria</taxon>
        <taxon>Heunggongvirae</taxon>
        <taxon>Uroviricota</taxon>
        <taxon>Caudoviricetes</taxon>
        <taxon>Nclasvirinae</taxon>
        <taxon>Charlievirus</taxon>
        <taxon>Charlievirus panchino</taxon>
    </lineage>
</organism>
<proteinExistence type="predicted"/>
<protein>
    <submittedName>
        <fullName evidence="1">Uncharacterized protein</fullName>
    </submittedName>
</protein>
<keyword evidence="2" id="KW-1185">Reference proteome</keyword>
<dbReference type="GeneID" id="29123622"/>
<reference evidence="2" key="1">
    <citation type="submission" date="2016-03" db="EMBL/GenBank/DDBJ databases">
        <authorList>
            <person name="Ploux O."/>
        </authorList>
    </citation>
    <scope>NUCLEOTIDE SEQUENCE [LARGE SCALE GENOMIC DNA]</scope>
</reference>
<dbReference type="KEGG" id="vg:29123622"/>
<dbReference type="RefSeq" id="YP_009304963.1">
    <property type="nucleotide sequence ID" value="NC_031281.1"/>
</dbReference>
<gene>
    <name evidence="1" type="primary">55</name>
    <name evidence="1" type="ORF">SEA_PANCHINO_55</name>
</gene>
<dbReference type="OrthoDB" id="18108at10239"/>
<sequence length="123" mass="13494">MPDCALCGCPHHVGQCACTCPGYEPPEDDEGRAMTEIEKRITEVLRATLPPFDGFEHQIAATAARIVAELGFTQEFAACIEGEGQVWLVGNRRGLNPATVQRAAARYRDGFVGTAWTTRWERA</sequence>
<dbReference type="Proteomes" id="UP000202219">
    <property type="component" value="Segment"/>
</dbReference>
<dbReference type="EMBL" id="KU935727">
    <property type="protein sequence ID" value="AMS02073.1"/>
    <property type="molecule type" value="Genomic_DNA"/>
</dbReference>
<accession>A0A142K7J0</accession>
<name>A0A142K7J0_9CAUD</name>
<evidence type="ECO:0000313" key="2">
    <source>
        <dbReference type="Proteomes" id="UP000202219"/>
    </source>
</evidence>
<evidence type="ECO:0000313" key="1">
    <source>
        <dbReference type="EMBL" id="AMS02073.1"/>
    </source>
</evidence>